<evidence type="ECO:0000256" key="1">
    <source>
        <dbReference type="ARBA" id="ARBA00022737"/>
    </source>
</evidence>
<keyword evidence="1" id="KW-0677">Repeat</keyword>
<sequence>MISKNLLGYVARLARADGYHISRSQNFIVTRSFNSRSCVLSSSIHPIKDNIIDDLKIDVKKSSVNLKETKIRRREIIRRNSKANLNSENLYQNNIDSHNLRKLSSLMIDGNVDRSWDFYLELTYNLNAEQKLFIPTIYHLEMIQLHSLKRLVSFNQEVIDNYESRLVYIIQNINEYNLYIRNRLNNKEATSYREDAQNIYEAVNSGRVSDKKSLFQDYMKDSQVYKSLGFEAVKSQIGNELKLETIILNLMLEFYMHSNQKLKAKSLWAEARLLGTELDSYSYNLYLTLLSKNILPFNSDSYSVNEAIEIWREMKRKNITQTNYTNAAIIRIFGYANDIKSAKEVFNSTGKYLVDNDYGAGTSNVSNYSIFDRIGLFGSSYSGSSQSIEFSSDVDYFSPSQNLSIQFTPFGFENSRSLLIYNSMIEAFCYQKDFKSAFEMFYSMCSPEHKNKLNASGIVVNKFVSETNNTVLNFFSEIKSGASIDPIYPDLSTFNVLIKYLCINNLHTQAIELVEIMVTDFKINPSIKTLKLIITNFFAKNNYPLASNIVEWFSQSLGVTPIIPRISNILEEGQIAHQINLQKQAQLDAIADYDPVNTDSEKDIQINPNLNLV</sequence>
<organism evidence="2 3">
    <name type="scientific">Smittium mucronatum</name>
    <dbReference type="NCBI Taxonomy" id="133383"/>
    <lineage>
        <taxon>Eukaryota</taxon>
        <taxon>Fungi</taxon>
        <taxon>Fungi incertae sedis</taxon>
        <taxon>Zoopagomycota</taxon>
        <taxon>Kickxellomycotina</taxon>
        <taxon>Harpellomycetes</taxon>
        <taxon>Harpellales</taxon>
        <taxon>Legeriomycetaceae</taxon>
        <taxon>Smittium</taxon>
    </lineage>
</organism>
<name>A0A1R0GMT8_9FUNG</name>
<protein>
    <recommendedName>
        <fullName evidence="4">Pentatricopeptide repeat-containing protein</fullName>
    </recommendedName>
</protein>
<accession>A0A1R0GMT8</accession>
<dbReference type="PANTHER" id="PTHR47936">
    <property type="entry name" value="PPR_LONG DOMAIN-CONTAINING PROTEIN"/>
    <property type="match status" value="1"/>
</dbReference>
<dbReference type="AlphaFoldDB" id="A0A1R0GMT8"/>
<dbReference type="NCBIfam" id="TIGR00756">
    <property type="entry name" value="PPR"/>
    <property type="match status" value="1"/>
</dbReference>
<dbReference type="GO" id="GO:0031930">
    <property type="term" value="P:mitochondria-nucleus signaling pathway"/>
    <property type="evidence" value="ECO:0007669"/>
    <property type="project" value="TreeGrafter"/>
</dbReference>
<dbReference type="InterPro" id="IPR011990">
    <property type="entry name" value="TPR-like_helical_dom_sf"/>
</dbReference>
<evidence type="ECO:0000313" key="2">
    <source>
        <dbReference type="EMBL" id="OLY78214.1"/>
    </source>
</evidence>
<dbReference type="InterPro" id="IPR002885">
    <property type="entry name" value="PPR_rpt"/>
</dbReference>
<dbReference type="Pfam" id="PF01535">
    <property type="entry name" value="PPR"/>
    <property type="match status" value="2"/>
</dbReference>
<comment type="caution">
    <text evidence="2">The sequence shown here is derived from an EMBL/GenBank/DDBJ whole genome shotgun (WGS) entry which is preliminary data.</text>
</comment>
<dbReference type="Proteomes" id="UP000187455">
    <property type="component" value="Unassembled WGS sequence"/>
</dbReference>
<dbReference type="STRING" id="133383.A0A1R0GMT8"/>
<reference evidence="2 3" key="1">
    <citation type="journal article" date="2016" name="Mol. Biol. Evol.">
        <title>Genome-Wide Survey of Gut Fungi (Harpellales) Reveals the First Horizontally Transferred Ubiquitin Gene from a Mosquito Host.</title>
        <authorList>
            <person name="Wang Y."/>
            <person name="White M.M."/>
            <person name="Kvist S."/>
            <person name="Moncalvo J.M."/>
        </authorList>
    </citation>
    <scope>NUCLEOTIDE SEQUENCE [LARGE SCALE GENOMIC DNA]</scope>
    <source>
        <strain evidence="2 3">ALG-7-W6</strain>
    </source>
</reference>
<dbReference type="PANTHER" id="PTHR47936:SF1">
    <property type="entry name" value="PENTATRICOPEPTIDE REPEAT-CONTAINING PROTEIN GUN1, CHLOROPLASTIC"/>
    <property type="match status" value="1"/>
</dbReference>
<evidence type="ECO:0000313" key="3">
    <source>
        <dbReference type="Proteomes" id="UP000187455"/>
    </source>
</evidence>
<dbReference type="OrthoDB" id="185373at2759"/>
<keyword evidence="3" id="KW-1185">Reference proteome</keyword>
<dbReference type="Gene3D" id="1.25.40.10">
    <property type="entry name" value="Tetratricopeptide repeat domain"/>
    <property type="match status" value="2"/>
</dbReference>
<evidence type="ECO:0008006" key="4">
    <source>
        <dbReference type="Google" id="ProtNLM"/>
    </source>
</evidence>
<dbReference type="EMBL" id="LSSL01006964">
    <property type="protein sequence ID" value="OLY78214.1"/>
    <property type="molecule type" value="Genomic_DNA"/>
</dbReference>
<gene>
    <name evidence="2" type="ORF">AYI68_g7744</name>
</gene>
<proteinExistence type="predicted"/>